<evidence type="ECO:0000256" key="2">
    <source>
        <dbReference type="ARBA" id="ARBA00022747"/>
    </source>
</evidence>
<reference evidence="5" key="1">
    <citation type="submission" date="2023-04" db="EMBL/GenBank/DDBJ databases">
        <title>Genomic characterization of faba bean (Vicia faba) microsymbionts in Mexican soils.</title>
        <authorList>
            <person name="Rivera Orduna F.N."/>
            <person name="Guevara-Luna J."/>
            <person name="Yan J."/>
            <person name="Arroyo-Herrera I."/>
            <person name="Li Y."/>
            <person name="Vasquez-Murrieta M.S."/>
            <person name="Wang E.T."/>
        </authorList>
    </citation>
    <scope>NUCLEOTIDE SEQUENCE</scope>
    <source>
        <strain evidence="5">CH26</strain>
    </source>
</reference>
<dbReference type="InterPro" id="IPR000055">
    <property type="entry name" value="Restrct_endonuc_typeI_TRD"/>
</dbReference>
<dbReference type="GO" id="GO:0009307">
    <property type="term" value="P:DNA restriction-modification system"/>
    <property type="evidence" value="ECO:0007669"/>
    <property type="project" value="UniProtKB-KW"/>
</dbReference>
<keyword evidence="3" id="KW-0238">DNA-binding</keyword>
<protein>
    <submittedName>
        <fullName evidence="5">Restriction endonuclease subunit S</fullName>
        <ecNumber evidence="5">3.1.21.-</ecNumber>
    </submittedName>
</protein>
<keyword evidence="2" id="KW-0680">Restriction system</keyword>
<keyword evidence="5" id="KW-0255">Endonuclease</keyword>
<dbReference type="Proteomes" id="UP001268610">
    <property type="component" value="Unassembled WGS sequence"/>
</dbReference>
<dbReference type="SUPFAM" id="SSF116734">
    <property type="entry name" value="DNA methylase specificity domain"/>
    <property type="match status" value="2"/>
</dbReference>
<keyword evidence="5" id="KW-0540">Nuclease</keyword>
<organism evidence="5 6">
    <name type="scientific">Rhizobium hidalgonense</name>
    <dbReference type="NCBI Taxonomy" id="1538159"/>
    <lineage>
        <taxon>Bacteria</taxon>
        <taxon>Pseudomonadati</taxon>
        <taxon>Pseudomonadota</taxon>
        <taxon>Alphaproteobacteria</taxon>
        <taxon>Hyphomicrobiales</taxon>
        <taxon>Rhizobiaceae</taxon>
        <taxon>Rhizobium/Agrobacterium group</taxon>
        <taxon>Rhizobium</taxon>
    </lineage>
</organism>
<evidence type="ECO:0000259" key="4">
    <source>
        <dbReference type="Pfam" id="PF01420"/>
    </source>
</evidence>
<accession>A0AAJ2LHP9</accession>
<dbReference type="GO" id="GO:0004519">
    <property type="term" value="F:endonuclease activity"/>
    <property type="evidence" value="ECO:0007669"/>
    <property type="project" value="UniProtKB-KW"/>
</dbReference>
<dbReference type="GO" id="GO:0016787">
    <property type="term" value="F:hydrolase activity"/>
    <property type="evidence" value="ECO:0007669"/>
    <property type="project" value="UniProtKB-KW"/>
</dbReference>
<feature type="domain" description="Type I restriction modification DNA specificity" evidence="4">
    <location>
        <begin position="36"/>
        <end position="190"/>
    </location>
</feature>
<evidence type="ECO:0000313" key="5">
    <source>
        <dbReference type="EMBL" id="MDR9772425.1"/>
    </source>
</evidence>
<dbReference type="AlphaFoldDB" id="A0AAJ2LHP9"/>
<dbReference type="InterPro" id="IPR044946">
    <property type="entry name" value="Restrct_endonuc_typeI_TRD_sf"/>
</dbReference>
<dbReference type="Gene3D" id="3.90.220.20">
    <property type="entry name" value="DNA methylase specificity domains"/>
    <property type="match status" value="2"/>
</dbReference>
<dbReference type="Gene3D" id="1.10.287.1120">
    <property type="entry name" value="Bipartite methylase S protein"/>
    <property type="match status" value="1"/>
</dbReference>
<gene>
    <name evidence="5" type="ORF">RJJ65_07110</name>
</gene>
<dbReference type="PANTHER" id="PTHR43140:SF1">
    <property type="entry name" value="TYPE I RESTRICTION ENZYME ECOKI SPECIFICITY SUBUNIT"/>
    <property type="match status" value="1"/>
</dbReference>
<evidence type="ECO:0000256" key="3">
    <source>
        <dbReference type="ARBA" id="ARBA00023125"/>
    </source>
</evidence>
<dbReference type="PANTHER" id="PTHR43140">
    <property type="entry name" value="TYPE-1 RESTRICTION ENZYME ECOKI SPECIFICITY PROTEIN"/>
    <property type="match status" value="1"/>
</dbReference>
<dbReference type="RefSeq" id="WP_310865556.1">
    <property type="nucleotide sequence ID" value="NZ_JAVLSF010000003.1"/>
</dbReference>
<dbReference type="Pfam" id="PF01420">
    <property type="entry name" value="Methylase_S"/>
    <property type="match status" value="1"/>
</dbReference>
<comment type="caution">
    <text evidence="5">The sequence shown here is derived from an EMBL/GenBank/DDBJ whole genome shotgun (WGS) entry which is preliminary data.</text>
</comment>
<dbReference type="EMBL" id="JAVLSF010000003">
    <property type="protein sequence ID" value="MDR9772425.1"/>
    <property type="molecule type" value="Genomic_DNA"/>
</dbReference>
<evidence type="ECO:0000313" key="6">
    <source>
        <dbReference type="Proteomes" id="UP001268610"/>
    </source>
</evidence>
<dbReference type="InterPro" id="IPR051212">
    <property type="entry name" value="Type-I_RE_S_subunit"/>
</dbReference>
<keyword evidence="5" id="KW-0378">Hydrolase</keyword>
<proteinExistence type="inferred from homology"/>
<evidence type="ECO:0000256" key="1">
    <source>
        <dbReference type="ARBA" id="ARBA00010923"/>
    </source>
</evidence>
<sequence>MTVKAPHKTKASQVSWLGDIPEHWGVIQSRRLFAERTERAQSGDKQLTASQKFGVISQARFMELEGQKVVQVLTGHDILKHVDIGDFVISMRSFQGGLEIAQESGCISSAYVALTPVRQLDRRYFSYLFKSVPYIQALQSTSNLVRDGQAMRFANFALVDLPLVPLEDQAAIAAFLDRETRKIDELVEQQIRLIYLVKEKRQAVISLAVTKGLNPNVRMKPSGVEWLGDVPESWEVLKFSRCVSITEGQVNPEEEPFRSMPLIAPNHIESGTGRLLGLETAAEQGAESGKYLCRQGDVIYSKIRPALAKAVISPTDALCSADMYPMRGRMGLSQQYLFWLLLTPEFTGWSVLEADRVAMPKINRESLANLRLPVPPPAIQTAISNYLDVHTRRFDDLVGEAEKAVGLLQERRSALISAAVTGKIEVRAEAYAEVEAA</sequence>
<dbReference type="GO" id="GO:0003677">
    <property type="term" value="F:DNA binding"/>
    <property type="evidence" value="ECO:0007669"/>
    <property type="project" value="UniProtKB-KW"/>
</dbReference>
<dbReference type="EC" id="3.1.21.-" evidence="5"/>
<name>A0AAJ2LHP9_9HYPH</name>
<comment type="similarity">
    <text evidence="1">Belongs to the type-I restriction system S methylase family.</text>
</comment>